<name>A0ABZ1Z078_9NOCA</name>
<evidence type="ECO:0000313" key="2">
    <source>
        <dbReference type="EMBL" id="WUV47875.1"/>
    </source>
</evidence>
<evidence type="ECO:0000313" key="3">
    <source>
        <dbReference type="Proteomes" id="UP001432062"/>
    </source>
</evidence>
<feature type="region of interest" description="Disordered" evidence="1">
    <location>
        <begin position="64"/>
        <end position="103"/>
    </location>
</feature>
<dbReference type="Proteomes" id="UP001432062">
    <property type="component" value="Chromosome"/>
</dbReference>
<protein>
    <submittedName>
        <fullName evidence="2">Uncharacterized protein</fullName>
    </submittedName>
</protein>
<reference evidence="2" key="1">
    <citation type="submission" date="2022-10" db="EMBL/GenBank/DDBJ databases">
        <title>The complete genomes of actinobacterial strains from the NBC collection.</title>
        <authorList>
            <person name="Joergensen T.S."/>
            <person name="Alvarez Arevalo M."/>
            <person name="Sterndorff E.B."/>
            <person name="Faurdal D."/>
            <person name="Vuksanovic O."/>
            <person name="Mourched A.-S."/>
            <person name="Charusanti P."/>
            <person name="Shaw S."/>
            <person name="Blin K."/>
            <person name="Weber T."/>
        </authorList>
    </citation>
    <scope>NUCLEOTIDE SEQUENCE</scope>
    <source>
        <strain evidence="2">NBC_01482</strain>
    </source>
</reference>
<sequence length="103" mass="11773">MPGRQSRWPRIPWQHPAEFLPENDRWQLLRRCLTDDAIPLDIRAASAPTLFFGLRGEHIRNPTADQIVDNDQGTYHTSGEHHVTPTHPSMTEVPGRSLRGTWG</sequence>
<dbReference type="RefSeq" id="WP_329412103.1">
    <property type="nucleotide sequence ID" value="NZ_CP109441.1"/>
</dbReference>
<organism evidence="2 3">
    <name type="scientific">Nocardia vinacea</name>
    <dbReference type="NCBI Taxonomy" id="96468"/>
    <lineage>
        <taxon>Bacteria</taxon>
        <taxon>Bacillati</taxon>
        <taxon>Actinomycetota</taxon>
        <taxon>Actinomycetes</taxon>
        <taxon>Mycobacteriales</taxon>
        <taxon>Nocardiaceae</taxon>
        <taxon>Nocardia</taxon>
    </lineage>
</organism>
<gene>
    <name evidence="2" type="ORF">OG563_06515</name>
</gene>
<evidence type="ECO:0000256" key="1">
    <source>
        <dbReference type="SAM" id="MobiDB-lite"/>
    </source>
</evidence>
<keyword evidence="3" id="KW-1185">Reference proteome</keyword>
<accession>A0ABZ1Z078</accession>
<dbReference type="EMBL" id="CP109441">
    <property type="protein sequence ID" value="WUV47875.1"/>
    <property type="molecule type" value="Genomic_DNA"/>
</dbReference>
<proteinExistence type="predicted"/>